<dbReference type="eggNOG" id="COG2335">
    <property type="taxonomic scope" value="Bacteria"/>
</dbReference>
<feature type="chain" id="PRO_5001782813" evidence="1">
    <location>
        <begin position="22"/>
        <end position="476"/>
    </location>
</feature>
<proteinExistence type="predicted"/>
<dbReference type="InterPro" id="IPR050904">
    <property type="entry name" value="Adhesion/Biosynth-related"/>
</dbReference>
<dbReference type="Proteomes" id="UP000028521">
    <property type="component" value="Unassembled WGS sequence"/>
</dbReference>
<dbReference type="OrthoDB" id="9800666at2"/>
<keyword evidence="4" id="KW-1185">Reference proteome</keyword>
<reference evidence="3 4" key="1">
    <citation type="journal article" date="2014" name="Genome Announc.">
        <title>Draft Genome Sequence of the Algicidal Bacterium Mangrovimonas yunxiaonensis Strain LY01.</title>
        <authorList>
            <person name="Li Y."/>
            <person name="Zhu H."/>
            <person name="Li C."/>
            <person name="Zhang H."/>
            <person name="Chen Z."/>
            <person name="Zheng W."/>
            <person name="Xu H."/>
            <person name="Zheng T."/>
        </authorList>
    </citation>
    <scope>NUCLEOTIDE SEQUENCE [LARGE SCALE GENOMIC DNA]</scope>
    <source>
        <strain evidence="3 4">LY01</strain>
    </source>
</reference>
<dbReference type="AlphaFoldDB" id="A0A084TM97"/>
<dbReference type="InterPro" id="IPR036378">
    <property type="entry name" value="FAS1_dom_sf"/>
</dbReference>
<protein>
    <submittedName>
        <fullName evidence="3">Adhesin</fullName>
    </submittedName>
</protein>
<dbReference type="Gene3D" id="2.30.180.10">
    <property type="entry name" value="FAS1 domain"/>
    <property type="match status" value="3"/>
</dbReference>
<dbReference type="STRING" id="1197477.IA57_02880"/>
<dbReference type="InterPro" id="IPR000782">
    <property type="entry name" value="FAS1_domain"/>
</dbReference>
<accession>A0A084TM97</accession>
<feature type="signal peptide" evidence="1">
    <location>
        <begin position="1"/>
        <end position="21"/>
    </location>
</feature>
<name>A0A084TM97_9FLAO</name>
<gene>
    <name evidence="3" type="ORF">IA57_02880</name>
</gene>
<dbReference type="EMBL" id="JPFK01000003">
    <property type="protein sequence ID" value="KFB01833.1"/>
    <property type="molecule type" value="Genomic_DNA"/>
</dbReference>
<dbReference type="GO" id="GO:0005615">
    <property type="term" value="C:extracellular space"/>
    <property type="evidence" value="ECO:0007669"/>
    <property type="project" value="TreeGrafter"/>
</dbReference>
<organism evidence="3 4">
    <name type="scientific">Mangrovimonas yunxiaonensis</name>
    <dbReference type="NCBI Taxonomy" id="1197477"/>
    <lineage>
        <taxon>Bacteria</taxon>
        <taxon>Pseudomonadati</taxon>
        <taxon>Bacteroidota</taxon>
        <taxon>Flavobacteriia</taxon>
        <taxon>Flavobacteriales</taxon>
        <taxon>Flavobacteriaceae</taxon>
        <taxon>Mangrovimonas</taxon>
    </lineage>
</organism>
<keyword evidence="1" id="KW-0732">Signal</keyword>
<feature type="domain" description="FAS1" evidence="2">
    <location>
        <begin position="179"/>
        <end position="319"/>
    </location>
</feature>
<evidence type="ECO:0000259" key="2">
    <source>
        <dbReference type="PROSITE" id="PS50213"/>
    </source>
</evidence>
<dbReference type="PANTHER" id="PTHR10900">
    <property type="entry name" value="PERIOSTIN-RELATED"/>
    <property type="match status" value="1"/>
</dbReference>
<reference evidence="4" key="2">
    <citation type="submission" date="2014-07" db="EMBL/GenBank/DDBJ databases">
        <title>Genome sequence of Mangrovimonas yunxiaonensis.</title>
        <authorList>
            <person name="Li Y."/>
            <person name="Zheng T."/>
        </authorList>
    </citation>
    <scope>NUCLEOTIDE SEQUENCE [LARGE SCALE GENOMIC DNA]</scope>
    <source>
        <strain evidence="4">LY01</strain>
    </source>
</reference>
<evidence type="ECO:0000256" key="1">
    <source>
        <dbReference type="SAM" id="SignalP"/>
    </source>
</evidence>
<feature type="domain" description="FAS1" evidence="2">
    <location>
        <begin position="35"/>
        <end position="177"/>
    </location>
</feature>
<evidence type="ECO:0000313" key="4">
    <source>
        <dbReference type="Proteomes" id="UP000028521"/>
    </source>
</evidence>
<comment type="caution">
    <text evidence="3">The sequence shown here is derived from an EMBL/GenBank/DDBJ whole genome shotgun (WGS) entry which is preliminary data.</text>
</comment>
<dbReference type="Pfam" id="PF02469">
    <property type="entry name" value="Fasciclin"/>
    <property type="match status" value="3"/>
</dbReference>
<sequence>MKTKKLLFLLLSVVFIGTSCSSDDDNSMPSTPPSQKNIVELAVDTPELSTLVDALSRADGNLVSVLSGDGPFTVLAPTNDAFSSFLTANGFNSVNEVPSDVLSQILLNHVIMADVESSDLITMGSGYTSGSATGAGGNNISIYFDTSNGVTFNNSGMVTTADIEASNGIIHVIDGVLGLPDVVSHAANNPVFSSLVAALGAADGNLVSVLQGDGPFTVLAPNNNAFDVFLDGASLGDVDTAVLSQILLNHVIAGSAISSETLVNNSAGYTNTAATGAGGNNMSLYYNTNDGVTFNGISTVFQADVVGTNGIIHAVDTVIDIPTVVTFATADPNFSTLVSALTELTPGTDFASILSRTEGGNGDGINPDFTVFAPTNAAFDALIDNLGGLPDESTLTTVLLYHVAGNANVTSGDLNTGANPVTSLQGGSFTVNLPGTGSNIADITDGSGATDIGIIAVDVQAGNGVIHALNKVMLPN</sequence>
<dbReference type="SMART" id="SM00554">
    <property type="entry name" value="FAS1"/>
    <property type="match status" value="3"/>
</dbReference>
<dbReference type="PROSITE" id="PS50213">
    <property type="entry name" value="FAS1"/>
    <property type="match status" value="3"/>
</dbReference>
<dbReference type="PROSITE" id="PS51257">
    <property type="entry name" value="PROKAR_LIPOPROTEIN"/>
    <property type="match status" value="1"/>
</dbReference>
<evidence type="ECO:0000313" key="3">
    <source>
        <dbReference type="EMBL" id="KFB01833.1"/>
    </source>
</evidence>
<dbReference type="PANTHER" id="PTHR10900:SF77">
    <property type="entry name" value="FI19380P1"/>
    <property type="match status" value="1"/>
</dbReference>
<feature type="domain" description="FAS1" evidence="2">
    <location>
        <begin position="321"/>
        <end position="473"/>
    </location>
</feature>
<dbReference type="SUPFAM" id="SSF82153">
    <property type="entry name" value="FAS1 domain"/>
    <property type="match status" value="3"/>
</dbReference>